<keyword evidence="2" id="KW-1185">Reference proteome</keyword>
<comment type="caution">
    <text evidence="1">The sequence shown here is derived from an EMBL/GenBank/DDBJ whole genome shotgun (WGS) entry which is preliminary data.</text>
</comment>
<gene>
    <name evidence="1" type="ORF">HPB49_010546</name>
</gene>
<evidence type="ECO:0000313" key="1">
    <source>
        <dbReference type="EMBL" id="KAH7974144.1"/>
    </source>
</evidence>
<protein>
    <submittedName>
        <fullName evidence="1">Uncharacterized protein</fullName>
    </submittedName>
</protein>
<name>A0ACB8DNL7_DERSI</name>
<dbReference type="EMBL" id="CM023479">
    <property type="protein sequence ID" value="KAH7974144.1"/>
    <property type="molecule type" value="Genomic_DNA"/>
</dbReference>
<accession>A0ACB8DNL7</accession>
<organism evidence="1 2">
    <name type="scientific">Dermacentor silvarum</name>
    <name type="common">Tick</name>
    <dbReference type="NCBI Taxonomy" id="543639"/>
    <lineage>
        <taxon>Eukaryota</taxon>
        <taxon>Metazoa</taxon>
        <taxon>Ecdysozoa</taxon>
        <taxon>Arthropoda</taxon>
        <taxon>Chelicerata</taxon>
        <taxon>Arachnida</taxon>
        <taxon>Acari</taxon>
        <taxon>Parasitiformes</taxon>
        <taxon>Ixodida</taxon>
        <taxon>Ixodoidea</taxon>
        <taxon>Ixodidae</taxon>
        <taxon>Rhipicephalinae</taxon>
        <taxon>Dermacentor</taxon>
    </lineage>
</organism>
<dbReference type="Proteomes" id="UP000821865">
    <property type="component" value="Chromosome 10"/>
</dbReference>
<evidence type="ECO:0000313" key="2">
    <source>
        <dbReference type="Proteomes" id="UP000821865"/>
    </source>
</evidence>
<proteinExistence type="predicted"/>
<sequence length="137" mass="15638">MAQSPWAQFLPKKKSKTENDTPSDDKTPAAPAPATFEVEEFSDDDEKQETPSSLVTSSGTFVVSSLAKRRKTVREDDDAPVRRLTGKEKRRKMEANKVRKVGHHFYDYANVKNRNRTKARMNRENQKLLSRGKIKTA</sequence>
<reference evidence="1" key="1">
    <citation type="submission" date="2020-05" db="EMBL/GenBank/DDBJ databases">
        <title>Large-scale comparative analyses of tick genomes elucidate their genetic diversity and vector capacities.</title>
        <authorList>
            <person name="Jia N."/>
            <person name="Wang J."/>
            <person name="Shi W."/>
            <person name="Du L."/>
            <person name="Sun Y."/>
            <person name="Zhan W."/>
            <person name="Jiang J."/>
            <person name="Wang Q."/>
            <person name="Zhang B."/>
            <person name="Ji P."/>
            <person name="Sakyi L.B."/>
            <person name="Cui X."/>
            <person name="Yuan T."/>
            <person name="Jiang B."/>
            <person name="Yang W."/>
            <person name="Lam T.T.-Y."/>
            <person name="Chang Q."/>
            <person name="Ding S."/>
            <person name="Wang X."/>
            <person name="Zhu J."/>
            <person name="Ruan X."/>
            <person name="Zhao L."/>
            <person name="Wei J."/>
            <person name="Que T."/>
            <person name="Du C."/>
            <person name="Cheng J."/>
            <person name="Dai P."/>
            <person name="Han X."/>
            <person name="Huang E."/>
            <person name="Gao Y."/>
            <person name="Liu J."/>
            <person name="Shao H."/>
            <person name="Ye R."/>
            <person name="Li L."/>
            <person name="Wei W."/>
            <person name="Wang X."/>
            <person name="Wang C."/>
            <person name="Yang T."/>
            <person name="Huo Q."/>
            <person name="Li W."/>
            <person name="Guo W."/>
            <person name="Chen H."/>
            <person name="Zhou L."/>
            <person name="Ni X."/>
            <person name="Tian J."/>
            <person name="Zhou Y."/>
            <person name="Sheng Y."/>
            <person name="Liu T."/>
            <person name="Pan Y."/>
            <person name="Xia L."/>
            <person name="Li J."/>
            <person name="Zhao F."/>
            <person name="Cao W."/>
        </authorList>
    </citation>
    <scope>NUCLEOTIDE SEQUENCE</scope>
    <source>
        <strain evidence="1">Dsil-2018</strain>
    </source>
</reference>